<dbReference type="PANTHER" id="PTHR47810:SF1">
    <property type="entry name" value="DNA LIGASE B"/>
    <property type="match status" value="1"/>
</dbReference>
<accession>A0ABZ0B0U1</accession>
<proteinExistence type="predicted"/>
<name>A0ABZ0B0U1_9BURK</name>
<evidence type="ECO:0000256" key="1">
    <source>
        <dbReference type="ARBA" id="ARBA00001968"/>
    </source>
</evidence>
<dbReference type="CDD" id="cd08041">
    <property type="entry name" value="OBF_kDNA_ligase_like"/>
    <property type="match status" value="1"/>
</dbReference>
<dbReference type="SUPFAM" id="SSF56091">
    <property type="entry name" value="DNA ligase/mRNA capping enzyme, catalytic domain"/>
    <property type="match status" value="1"/>
</dbReference>
<sequence length="300" mass="32244">MTQPAAQDRRLCLQGLGAVALSGLLPAASVWAADSAQRPPLMLAGEYRKEFVLADARVSEKYDGVRGYWDGRRLITRGGNPIAAPAWFTAGWPANSLDGELWAGRGRFADAVSTVRQQTPDEAAWRGLRFMVFDLPSHGGRFEERYAALQTAVSALGQVWVQAVEQAPAPDAARLRALLDRTVAAGGEGLVLHRASALYVPGRSAELVKFKPFQDAEARVLAHVPGQGRLQGSIGALWVEWPGGEGGQPQRFKLGSGFSNADRGDPPAVGSWVTFRYRGLTAQGIPRFASYLRPAGEPGL</sequence>
<dbReference type="Gene3D" id="3.30.470.30">
    <property type="entry name" value="DNA ligase/mRNA capping enzyme"/>
    <property type="match status" value="1"/>
</dbReference>
<feature type="chain" id="PRO_5047352720" evidence="7">
    <location>
        <begin position="33"/>
        <end position="300"/>
    </location>
</feature>
<evidence type="ECO:0000256" key="2">
    <source>
        <dbReference type="ARBA" id="ARBA00022598"/>
    </source>
</evidence>
<comment type="cofactor">
    <cofactor evidence="1">
        <name>a divalent metal cation</name>
        <dbReference type="ChEBI" id="CHEBI:60240"/>
    </cofactor>
</comment>
<organism evidence="10 11">
    <name type="scientific">Rhodoferax mekongensis</name>
    <dbReference type="NCBI Taxonomy" id="3068341"/>
    <lineage>
        <taxon>Bacteria</taxon>
        <taxon>Pseudomonadati</taxon>
        <taxon>Pseudomonadota</taxon>
        <taxon>Betaproteobacteria</taxon>
        <taxon>Burkholderiales</taxon>
        <taxon>Comamonadaceae</taxon>
        <taxon>Rhodoferax</taxon>
    </lineage>
</organism>
<feature type="domain" description="DNA ligase OB-like" evidence="9">
    <location>
        <begin position="225"/>
        <end position="293"/>
    </location>
</feature>
<dbReference type="RefSeq" id="WP_313868022.1">
    <property type="nucleotide sequence ID" value="NZ_CP132507.1"/>
</dbReference>
<keyword evidence="4" id="KW-0227">DNA damage</keyword>
<evidence type="ECO:0000256" key="7">
    <source>
        <dbReference type="SAM" id="SignalP"/>
    </source>
</evidence>
<dbReference type="Pfam" id="PF01068">
    <property type="entry name" value="DNA_ligase_A_M"/>
    <property type="match status" value="1"/>
</dbReference>
<dbReference type="InterPro" id="IPR012310">
    <property type="entry name" value="DNA_ligase_ATP-dep_cent"/>
</dbReference>
<dbReference type="InterPro" id="IPR050326">
    <property type="entry name" value="NAD_dep_DNA_ligaseB"/>
</dbReference>
<dbReference type="InterPro" id="IPR012340">
    <property type="entry name" value="NA-bd_OB-fold"/>
</dbReference>
<keyword evidence="5" id="KW-0234">DNA repair</keyword>
<protein>
    <submittedName>
        <fullName evidence="10">DNA ligase</fullName>
        <ecNumber evidence="10">6.5.1.1</ecNumber>
    </submittedName>
</protein>
<dbReference type="Proteomes" id="UP001302257">
    <property type="component" value="Chromosome"/>
</dbReference>
<evidence type="ECO:0000259" key="8">
    <source>
        <dbReference type="Pfam" id="PF01068"/>
    </source>
</evidence>
<dbReference type="GO" id="GO:0003910">
    <property type="term" value="F:DNA ligase (ATP) activity"/>
    <property type="evidence" value="ECO:0007669"/>
    <property type="project" value="UniProtKB-EC"/>
</dbReference>
<dbReference type="Pfam" id="PF14743">
    <property type="entry name" value="DNA_ligase_OB_2"/>
    <property type="match status" value="1"/>
</dbReference>
<dbReference type="Gene3D" id="3.30.1490.70">
    <property type="match status" value="1"/>
</dbReference>
<evidence type="ECO:0000256" key="5">
    <source>
        <dbReference type="ARBA" id="ARBA00023204"/>
    </source>
</evidence>
<keyword evidence="7" id="KW-0732">Signal</keyword>
<dbReference type="EMBL" id="CP132507">
    <property type="protein sequence ID" value="WNO05240.1"/>
    <property type="molecule type" value="Genomic_DNA"/>
</dbReference>
<comment type="catalytic activity">
    <reaction evidence="6">
        <text>ATP + (deoxyribonucleotide)n-3'-hydroxyl + 5'-phospho-(deoxyribonucleotide)m = (deoxyribonucleotide)n+m + AMP + diphosphate.</text>
        <dbReference type="EC" id="6.5.1.1"/>
    </reaction>
</comment>
<dbReference type="PANTHER" id="PTHR47810">
    <property type="entry name" value="DNA LIGASE"/>
    <property type="match status" value="1"/>
</dbReference>
<feature type="domain" description="ATP-dependent DNA ligase family profile" evidence="8">
    <location>
        <begin position="97"/>
        <end position="211"/>
    </location>
</feature>
<evidence type="ECO:0000313" key="10">
    <source>
        <dbReference type="EMBL" id="WNO05240.1"/>
    </source>
</evidence>
<keyword evidence="3" id="KW-0235">DNA replication</keyword>
<feature type="signal peptide" evidence="7">
    <location>
        <begin position="1"/>
        <end position="32"/>
    </location>
</feature>
<keyword evidence="2 10" id="KW-0436">Ligase</keyword>
<dbReference type="Gene3D" id="2.40.50.140">
    <property type="entry name" value="Nucleic acid-binding proteins"/>
    <property type="match status" value="1"/>
</dbReference>
<evidence type="ECO:0000259" key="9">
    <source>
        <dbReference type="Pfam" id="PF14743"/>
    </source>
</evidence>
<evidence type="ECO:0000313" key="11">
    <source>
        <dbReference type="Proteomes" id="UP001302257"/>
    </source>
</evidence>
<evidence type="ECO:0000256" key="3">
    <source>
        <dbReference type="ARBA" id="ARBA00022705"/>
    </source>
</evidence>
<evidence type="ECO:0000256" key="6">
    <source>
        <dbReference type="ARBA" id="ARBA00034003"/>
    </source>
</evidence>
<reference evidence="10 11" key="1">
    <citation type="submission" date="2023-08" db="EMBL/GenBank/DDBJ databases">
        <title>Rhodoferax potami sp. nov. and Rhodoferax mekongensis sp. nov., isolated from the Mekong River in Thailand.</title>
        <authorList>
            <person name="Kitikhun S."/>
            <person name="Charoenyingcharoen P."/>
            <person name="Siriarchawattana P."/>
            <person name="Likhitrattanapisal S."/>
            <person name="Nilsakha T."/>
            <person name="Chanpet A."/>
            <person name="Rattanawaree P."/>
            <person name="Ingsriswang S."/>
        </authorList>
    </citation>
    <scope>NUCLEOTIDE SEQUENCE [LARGE SCALE GENOMIC DNA]</scope>
    <source>
        <strain evidence="10 11">TBRC 17307</strain>
    </source>
</reference>
<gene>
    <name evidence="10" type="ORF">RAN89_02120</name>
</gene>
<dbReference type="NCBIfam" id="NF006592">
    <property type="entry name" value="PRK09125.1"/>
    <property type="match status" value="1"/>
</dbReference>
<evidence type="ECO:0000256" key="4">
    <source>
        <dbReference type="ARBA" id="ARBA00022763"/>
    </source>
</evidence>
<dbReference type="CDD" id="cd07896">
    <property type="entry name" value="Adenylation_kDNA_ligase_like"/>
    <property type="match status" value="1"/>
</dbReference>
<dbReference type="SUPFAM" id="SSF50249">
    <property type="entry name" value="Nucleic acid-binding proteins"/>
    <property type="match status" value="1"/>
</dbReference>
<dbReference type="InterPro" id="IPR029319">
    <property type="entry name" value="DNA_ligase_OB"/>
</dbReference>
<keyword evidence="11" id="KW-1185">Reference proteome</keyword>
<dbReference type="EC" id="6.5.1.1" evidence="10"/>